<accession>L0B3P2</accession>
<evidence type="ECO:0000313" key="3">
    <source>
        <dbReference type="Proteomes" id="UP000031512"/>
    </source>
</evidence>
<keyword evidence="1" id="KW-0812">Transmembrane</keyword>
<feature type="transmembrane region" description="Helical" evidence="1">
    <location>
        <begin position="66"/>
        <end position="86"/>
    </location>
</feature>
<feature type="transmembrane region" description="Helical" evidence="1">
    <location>
        <begin position="183"/>
        <end position="202"/>
    </location>
</feature>
<evidence type="ECO:0000313" key="2">
    <source>
        <dbReference type="EMBL" id="AFZ81724.1"/>
    </source>
</evidence>
<feature type="transmembrane region" description="Helical" evidence="1">
    <location>
        <begin position="332"/>
        <end position="356"/>
    </location>
</feature>
<feature type="transmembrane region" description="Helical" evidence="1">
    <location>
        <begin position="154"/>
        <end position="171"/>
    </location>
</feature>
<proteinExistence type="predicted"/>
<dbReference type="GeneID" id="15805391"/>
<gene>
    <name evidence="2" type="ORF">BEWA_011420</name>
</gene>
<dbReference type="eggNOG" id="ENOG502SW85">
    <property type="taxonomic scope" value="Eukaryota"/>
</dbReference>
<protein>
    <submittedName>
        <fullName evidence="2">Uncharacterized protein</fullName>
    </submittedName>
</protein>
<dbReference type="EMBL" id="CP001670">
    <property type="protein sequence ID" value="AFZ81724.1"/>
    <property type="molecule type" value="Genomic_DNA"/>
</dbReference>
<dbReference type="OrthoDB" id="360042at2759"/>
<name>L0B3P2_THEEQ</name>
<feature type="transmembrane region" description="Helical" evidence="1">
    <location>
        <begin position="92"/>
        <end position="116"/>
    </location>
</feature>
<reference evidence="2 3" key="1">
    <citation type="journal article" date="2012" name="BMC Genomics">
        <title>Comparative genomic analysis and phylogenetic position of Theileria equi.</title>
        <authorList>
            <person name="Kappmeyer L.S."/>
            <person name="Thiagarajan M."/>
            <person name="Herndon D.R."/>
            <person name="Ramsay J.D."/>
            <person name="Caler E."/>
            <person name="Djikeng A."/>
            <person name="Gillespie J.J."/>
            <person name="Lau A.O."/>
            <person name="Roalson E.H."/>
            <person name="Silva J.C."/>
            <person name="Silva M.G."/>
            <person name="Suarez C.E."/>
            <person name="Ueti M.W."/>
            <person name="Nene V.M."/>
            <person name="Mealey R.H."/>
            <person name="Knowles D.P."/>
            <person name="Brayton K.A."/>
        </authorList>
    </citation>
    <scope>NUCLEOTIDE SEQUENCE [LARGE SCALE GENOMIC DNA]</scope>
    <source>
        <strain evidence="2 3">WA</strain>
    </source>
</reference>
<feature type="transmembrane region" description="Helical" evidence="1">
    <location>
        <begin position="209"/>
        <end position="231"/>
    </location>
</feature>
<dbReference type="AlphaFoldDB" id="L0B3P2"/>
<dbReference type="RefSeq" id="XP_004831390.1">
    <property type="nucleotide sequence ID" value="XM_004831333.1"/>
</dbReference>
<dbReference type="VEuPathDB" id="PiroplasmaDB:BEWA_011420"/>
<keyword evidence="1" id="KW-0472">Membrane</keyword>
<feature type="transmembrane region" description="Helical" evidence="1">
    <location>
        <begin position="237"/>
        <end position="258"/>
    </location>
</feature>
<keyword evidence="3" id="KW-1185">Reference proteome</keyword>
<dbReference type="Proteomes" id="UP000031512">
    <property type="component" value="Chromosome 3"/>
</dbReference>
<dbReference type="KEGG" id="beq:BEWA_011420"/>
<sequence>MVFFSKKNGIYSSRLTLHVYSIALQAMIGVKMLLSSPNKTDLSLIFNVRSVQDVYKLGFDLLQYGGVAHILLSLITLVGVICTYFITSVFKLPMIIISMIQGSYCSTTALVCVYLLQRGYSSVNKLVDYLAKTGSYLGFDLTSTSLLIDKREDLFVIGLLAIMASSMYSRAQLIQGTDSAPATMVMAPSLTIGLAIAFALIAPCRDYRIVILGGIWLLICIAGEVITTLTSCRCFKFLDITMIFVYGSMFVFSLITIIHCTKIYTNGRLDYSSYVALLKGQVNDYVGTYVGDYVHQNVENYVNYDLIRGYFDSLTTNHTNEQINFYMGNGDFLIVVIMLATVNLFFSFIATLYTLFHFFDFHSDETPREADDKKFCVVINQK</sequence>
<evidence type="ECO:0000256" key="1">
    <source>
        <dbReference type="SAM" id="Phobius"/>
    </source>
</evidence>
<organism evidence="2 3">
    <name type="scientific">Theileria equi strain WA</name>
    <dbReference type="NCBI Taxonomy" id="1537102"/>
    <lineage>
        <taxon>Eukaryota</taxon>
        <taxon>Sar</taxon>
        <taxon>Alveolata</taxon>
        <taxon>Apicomplexa</taxon>
        <taxon>Aconoidasida</taxon>
        <taxon>Piroplasmida</taxon>
        <taxon>Theileriidae</taxon>
        <taxon>Theileria</taxon>
    </lineage>
</organism>
<keyword evidence="1" id="KW-1133">Transmembrane helix</keyword>